<feature type="domain" description="Succinylglutamate desuccinylase/Aspartoacylase catalytic" evidence="15">
    <location>
        <begin position="11"/>
        <end position="139"/>
    </location>
</feature>
<dbReference type="InterPro" id="IPR007036">
    <property type="entry name" value="Aste_AspA_hybrid_dom"/>
</dbReference>
<dbReference type="FunCoup" id="A0A5F8GVW4">
    <property type="interactions" value="232"/>
</dbReference>
<sequence length="321" mass="35413">MAAPRGARTPLTRVAIFGGTHGNELSGVLLARHWQEDGAEVQRPGLRVTPFISNPRAVHRGVRYVDRDLNRVFDPAHLGPEPPEDQPYEVEQAREIHRLFGAYDVILDLHNTTSNMGCTLILESSRDDVLIQMFRYIQGWRVSNKSWEGQAFLASHRDEEGEAGKGPGLRVGDIQRGISPGPGDLLVQVSLGPAGRLAFFQLGEQRREFPACSLEAYQVTGKVDYPRKANGEIAAVIHPSLQDRDWQPLKPGEPAFLTLDGTTIPFDGDGPVYPVFVNEAAYYEKGEAFAKTRKVTLTARRLDAAGAPREAPPQTRFPGDV</sequence>
<evidence type="ECO:0000256" key="3">
    <source>
        <dbReference type="ARBA" id="ARBA00006173"/>
    </source>
</evidence>
<keyword evidence="5 13" id="KW-0479">Metal-binding</keyword>
<keyword evidence="8" id="KW-0539">Nucleus</keyword>
<reference evidence="16" key="2">
    <citation type="submission" date="2025-08" db="UniProtKB">
        <authorList>
            <consortium name="Ensembl"/>
        </authorList>
    </citation>
    <scope>IDENTIFICATION</scope>
</reference>
<keyword evidence="7 13" id="KW-0862">Zinc</keyword>
<name>A0A5F8GVW4_MONDO</name>
<dbReference type="Gene3D" id="3.40.630.10">
    <property type="entry name" value="Zn peptidases"/>
    <property type="match status" value="1"/>
</dbReference>
<evidence type="ECO:0000313" key="17">
    <source>
        <dbReference type="Proteomes" id="UP000002280"/>
    </source>
</evidence>
<evidence type="ECO:0000256" key="8">
    <source>
        <dbReference type="ARBA" id="ARBA00023242"/>
    </source>
</evidence>
<evidence type="ECO:0000256" key="1">
    <source>
        <dbReference type="ARBA" id="ARBA00004123"/>
    </source>
</evidence>
<evidence type="ECO:0000256" key="10">
    <source>
        <dbReference type="ARBA" id="ARBA00040105"/>
    </source>
</evidence>
<evidence type="ECO:0000259" key="14">
    <source>
        <dbReference type="Pfam" id="PF04952"/>
    </source>
</evidence>
<dbReference type="Gene3D" id="2.20.25.160">
    <property type="match status" value="1"/>
</dbReference>
<evidence type="ECO:0000256" key="4">
    <source>
        <dbReference type="ARBA" id="ARBA00022490"/>
    </source>
</evidence>
<evidence type="ECO:0000256" key="9">
    <source>
        <dbReference type="ARBA" id="ARBA00039016"/>
    </source>
</evidence>
<feature type="binding site" evidence="13">
    <location>
        <position position="110"/>
    </location>
    <ligand>
        <name>Zn(2+)</name>
        <dbReference type="ChEBI" id="CHEBI:29105"/>
    </ligand>
</feature>
<evidence type="ECO:0000256" key="5">
    <source>
        <dbReference type="ARBA" id="ARBA00022723"/>
    </source>
</evidence>
<dbReference type="STRING" id="13616.ENSMODP00000051662"/>
<comment type="subcellular location">
    <subcellularLocation>
        <location evidence="2">Cytoplasm</location>
    </subcellularLocation>
    <subcellularLocation>
        <location evidence="1">Nucleus</location>
    </subcellularLocation>
</comment>
<feature type="binding site" evidence="13">
    <location>
        <position position="21"/>
    </location>
    <ligand>
        <name>Zn(2+)</name>
        <dbReference type="ChEBI" id="CHEBI:29105"/>
    </ligand>
</feature>
<dbReference type="SUPFAM" id="SSF53187">
    <property type="entry name" value="Zn-dependent exopeptidases"/>
    <property type="match status" value="1"/>
</dbReference>
<dbReference type="OMA" id="THGNEIN"/>
<evidence type="ECO:0000256" key="6">
    <source>
        <dbReference type="ARBA" id="ARBA00022801"/>
    </source>
</evidence>
<dbReference type="InterPro" id="IPR050178">
    <property type="entry name" value="AspA/AstE_fam"/>
</dbReference>
<dbReference type="InParanoid" id="A0A5F8GVW4"/>
<reference evidence="16" key="3">
    <citation type="submission" date="2025-09" db="UniProtKB">
        <authorList>
            <consortium name="Ensembl"/>
        </authorList>
    </citation>
    <scope>IDENTIFICATION</scope>
</reference>
<dbReference type="FunFam" id="2.20.25.160:FF:000001">
    <property type="entry name" value="Aspartoacylase"/>
    <property type="match status" value="1"/>
</dbReference>
<dbReference type="GO" id="GO:0016811">
    <property type="term" value="F:hydrolase activity, acting on carbon-nitrogen (but not peptide) bonds, in linear amides"/>
    <property type="evidence" value="ECO:0000318"/>
    <property type="project" value="GO_Central"/>
</dbReference>
<dbReference type="Bgee" id="ENSMODG00000042275">
    <property type="expression patterns" value="Expressed in adult mammalian kidney and 14 other cell types or tissues"/>
</dbReference>
<proteinExistence type="inferred from homology"/>
<keyword evidence="4" id="KW-0963">Cytoplasm</keyword>
<feature type="domain" description="AstE/AspA barrel-sandwich hybrid" evidence="14">
    <location>
        <begin position="213"/>
        <end position="294"/>
    </location>
</feature>
<dbReference type="PANTHER" id="PTHR15162">
    <property type="entry name" value="ASPARTOACYLASE"/>
    <property type="match status" value="1"/>
</dbReference>
<dbReference type="HAMAP" id="MF_00704">
    <property type="entry name" value="Aspartoacylase"/>
    <property type="match status" value="1"/>
</dbReference>
<protein>
    <recommendedName>
        <fullName evidence="10">Aspartoacylase</fullName>
        <ecNumber evidence="9">3.5.1.15</ecNumber>
    </recommendedName>
    <alternativeName>
        <fullName evidence="11">Aminoacylase-2</fullName>
    </alternativeName>
</protein>
<dbReference type="Pfam" id="PF04952">
    <property type="entry name" value="AstE_AspA_hybrid"/>
    <property type="match status" value="1"/>
</dbReference>
<keyword evidence="6" id="KW-0378">Hydrolase</keyword>
<evidence type="ECO:0000259" key="15">
    <source>
        <dbReference type="Pfam" id="PF24827"/>
    </source>
</evidence>
<dbReference type="PANTHER" id="PTHR15162:SF9">
    <property type="entry name" value="ASPARTOACYLASE"/>
    <property type="match status" value="1"/>
</dbReference>
<dbReference type="GO" id="GO:0005634">
    <property type="term" value="C:nucleus"/>
    <property type="evidence" value="ECO:0007669"/>
    <property type="project" value="UniProtKB-SubCell"/>
</dbReference>
<dbReference type="Ensembl" id="ENSMODT00000063556.1">
    <property type="protein sequence ID" value="ENSMODP00000051662.1"/>
    <property type="gene ID" value="ENSMODG00000042275.1"/>
</dbReference>
<accession>A0A5F8GVW4</accession>
<comment type="similarity">
    <text evidence="3">Belongs to the AspA/AstE family. Aspartoacylase subfamily.</text>
</comment>
<dbReference type="PIRSF" id="PIRSF018001">
    <property type="entry name" value="Aspartoacylase"/>
    <property type="match status" value="1"/>
</dbReference>
<organism evidence="16 17">
    <name type="scientific">Monodelphis domestica</name>
    <name type="common">Gray short-tailed opossum</name>
    <dbReference type="NCBI Taxonomy" id="13616"/>
    <lineage>
        <taxon>Eukaryota</taxon>
        <taxon>Metazoa</taxon>
        <taxon>Chordata</taxon>
        <taxon>Craniata</taxon>
        <taxon>Vertebrata</taxon>
        <taxon>Euteleostomi</taxon>
        <taxon>Mammalia</taxon>
        <taxon>Metatheria</taxon>
        <taxon>Didelphimorphia</taxon>
        <taxon>Didelphidae</taxon>
        <taxon>Monodelphis</taxon>
    </lineage>
</organism>
<dbReference type="EC" id="3.5.1.15" evidence="9"/>
<evidence type="ECO:0000256" key="12">
    <source>
        <dbReference type="ARBA" id="ARBA00043907"/>
    </source>
</evidence>
<dbReference type="GO" id="GO:0016788">
    <property type="term" value="F:hydrolase activity, acting on ester bonds"/>
    <property type="evidence" value="ECO:0007669"/>
    <property type="project" value="InterPro"/>
</dbReference>
<dbReference type="GO" id="GO:0046872">
    <property type="term" value="F:metal ion binding"/>
    <property type="evidence" value="ECO:0007669"/>
    <property type="project" value="UniProtKB-KW"/>
</dbReference>
<evidence type="ECO:0000313" key="16">
    <source>
        <dbReference type="Ensembl" id="ENSMODP00000051662.1"/>
    </source>
</evidence>
<evidence type="ECO:0000256" key="2">
    <source>
        <dbReference type="ARBA" id="ARBA00004496"/>
    </source>
</evidence>
<keyword evidence="17" id="KW-1185">Reference proteome</keyword>
<dbReference type="GO" id="GO:0019807">
    <property type="term" value="F:aspartoacylase activity"/>
    <property type="evidence" value="ECO:0007669"/>
    <property type="project" value="UniProtKB-EC"/>
</dbReference>
<comment type="function">
    <text evidence="12">Catalyzes the deacetylation of N-acetylaspartic acid (NAA) to produce acetate and L-aspartate. NAA occurs in high concentration in brain and its hydrolysis NAA plays a significant part in the maintenance of intact white matter. In other tissues it acts as a scavenger of NAA from body fluids.</text>
</comment>
<feature type="binding site" evidence="13">
    <location>
        <position position="24"/>
    </location>
    <ligand>
        <name>Zn(2+)</name>
        <dbReference type="ChEBI" id="CHEBI:29105"/>
    </ligand>
</feature>
<evidence type="ECO:0000256" key="7">
    <source>
        <dbReference type="ARBA" id="ARBA00022833"/>
    </source>
</evidence>
<reference evidence="16" key="1">
    <citation type="journal article" date="2007" name="Nature">
        <title>Genome of the marsupial Monodelphis domestica reveals innovation in non-coding sequences.</title>
        <authorList>
            <person name="Mikkelsen T.S."/>
            <person name="Wakefield M.J."/>
            <person name="Aken B."/>
            <person name="Amemiya C.T."/>
            <person name="Chang J.L."/>
            <person name="Duke S."/>
            <person name="Garber M."/>
            <person name="Gentles A.J."/>
            <person name="Goodstadt L."/>
            <person name="Heger A."/>
            <person name="Jurka J."/>
            <person name="Kamal M."/>
            <person name="Mauceli E."/>
            <person name="Searle S.M."/>
            <person name="Sharpe T."/>
            <person name="Baker M.L."/>
            <person name="Batzer M.A."/>
            <person name="Benos P.V."/>
            <person name="Belov K."/>
            <person name="Clamp M."/>
            <person name="Cook A."/>
            <person name="Cuff J."/>
            <person name="Das R."/>
            <person name="Davidow L."/>
            <person name="Deakin J.E."/>
            <person name="Fazzari M.J."/>
            <person name="Glass J.L."/>
            <person name="Grabherr M."/>
            <person name="Greally J.M."/>
            <person name="Gu W."/>
            <person name="Hore T.A."/>
            <person name="Huttley G.A."/>
            <person name="Kleber M."/>
            <person name="Jirtle R.L."/>
            <person name="Koina E."/>
            <person name="Lee J.T."/>
            <person name="Mahony S."/>
            <person name="Marra M.A."/>
            <person name="Miller R.D."/>
            <person name="Nicholls R.D."/>
            <person name="Oda M."/>
            <person name="Papenfuss A.T."/>
            <person name="Parra Z.E."/>
            <person name="Pollock D.D."/>
            <person name="Ray D.A."/>
            <person name="Schein J.E."/>
            <person name="Speed T.P."/>
            <person name="Thompson K."/>
            <person name="VandeBerg J.L."/>
            <person name="Wade C.M."/>
            <person name="Walker J.A."/>
            <person name="Waters P.D."/>
            <person name="Webber C."/>
            <person name="Weidman J.R."/>
            <person name="Xie X."/>
            <person name="Zody M.C."/>
            <person name="Baldwin J."/>
            <person name="Abdouelleil A."/>
            <person name="Abdulkadir J."/>
            <person name="Abebe A."/>
            <person name="Abera B."/>
            <person name="Abreu J."/>
            <person name="Acer S.C."/>
            <person name="Aftuck L."/>
            <person name="Alexander A."/>
            <person name="An P."/>
            <person name="Anderson E."/>
            <person name="Anderson S."/>
            <person name="Arachi H."/>
            <person name="Azer M."/>
            <person name="Bachantsang P."/>
            <person name="Barry A."/>
            <person name="Bayul T."/>
            <person name="Berlin A."/>
            <person name="Bessette D."/>
            <person name="Bloom T."/>
            <person name="Bloom T."/>
            <person name="Boguslavskiy L."/>
            <person name="Bonnet C."/>
            <person name="Boukhgalter B."/>
            <person name="Bourzgui I."/>
            <person name="Brown A."/>
            <person name="Cahill P."/>
            <person name="Channer S."/>
            <person name="Cheshatsang Y."/>
            <person name="Chuda L."/>
            <person name="Citroen M."/>
            <person name="Collymore A."/>
            <person name="Cooke P."/>
            <person name="Costello M."/>
            <person name="D'Aco K."/>
            <person name="Daza R."/>
            <person name="De Haan G."/>
            <person name="DeGray S."/>
            <person name="DeMaso C."/>
            <person name="Dhargay N."/>
            <person name="Dooley K."/>
            <person name="Dooley E."/>
            <person name="Doricent M."/>
            <person name="Dorje P."/>
            <person name="Dorjee K."/>
            <person name="Dupes A."/>
            <person name="Elong R."/>
            <person name="Falk J."/>
            <person name="Farina A."/>
            <person name="Faro S."/>
            <person name="Ferguson D."/>
            <person name="Fisher S."/>
            <person name="Foley C.D."/>
            <person name="Franke A."/>
            <person name="Friedrich D."/>
            <person name="Gadbois L."/>
            <person name="Gearin G."/>
            <person name="Gearin C.R."/>
            <person name="Giannoukos G."/>
            <person name="Goode T."/>
            <person name="Graham J."/>
            <person name="Grandbois E."/>
            <person name="Grewal S."/>
            <person name="Gyaltsen K."/>
            <person name="Hafez N."/>
            <person name="Hagos B."/>
            <person name="Hall J."/>
            <person name="Henson C."/>
            <person name="Hollinger A."/>
            <person name="Honan T."/>
            <person name="Huard M.D."/>
            <person name="Hughes L."/>
            <person name="Hurhula B."/>
            <person name="Husby M.E."/>
            <person name="Kamat A."/>
            <person name="Kanga B."/>
            <person name="Kashin S."/>
            <person name="Khazanovich D."/>
            <person name="Kisner P."/>
            <person name="Lance K."/>
            <person name="Lara M."/>
            <person name="Lee W."/>
            <person name="Lennon N."/>
            <person name="Letendre F."/>
            <person name="LeVine R."/>
            <person name="Lipovsky A."/>
            <person name="Liu X."/>
            <person name="Liu J."/>
            <person name="Liu S."/>
            <person name="Lokyitsang T."/>
            <person name="Lokyitsang Y."/>
            <person name="Lubonja R."/>
            <person name="Lui A."/>
            <person name="MacDonald P."/>
            <person name="Magnisalis V."/>
            <person name="Maru K."/>
            <person name="Matthews C."/>
            <person name="McCusker W."/>
            <person name="McDonough S."/>
            <person name="Mehta T."/>
            <person name="Meldrim J."/>
            <person name="Meneus L."/>
            <person name="Mihai O."/>
            <person name="Mihalev A."/>
            <person name="Mihova T."/>
            <person name="Mittelman R."/>
            <person name="Mlenga V."/>
            <person name="Montmayeur A."/>
            <person name="Mulrain L."/>
            <person name="Navidi A."/>
            <person name="Naylor J."/>
            <person name="Negash T."/>
            <person name="Nguyen T."/>
            <person name="Nguyen N."/>
            <person name="Nicol R."/>
            <person name="Norbu C."/>
            <person name="Norbu N."/>
            <person name="Novod N."/>
            <person name="O'Neill B."/>
            <person name="Osman S."/>
            <person name="Markiewicz E."/>
            <person name="Oyono O.L."/>
            <person name="Patti C."/>
            <person name="Phunkhang P."/>
            <person name="Pierre F."/>
            <person name="Priest M."/>
            <person name="Raghuraman S."/>
            <person name="Rege F."/>
            <person name="Reyes R."/>
            <person name="Rise C."/>
            <person name="Rogov P."/>
            <person name="Ross K."/>
            <person name="Ryan E."/>
            <person name="Settipalli S."/>
            <person name="Shea T."/>
            <person name="Sherpa N."/>
            <person name="Shi L."/>
            <person name="Shih D."/>
            <person name="Sparrow T."/>
            <person name="Spaulding J."/>
            <person name="Stalker J."/>
            <person name="Stange-Thomann N."/>
            <person name="Stavropoulos S."/>
            <person name="Stone C."/>
            <person name="Strader C."/>
            <person name="Tesfaye S."/>
            <person name="Thomson T."/>
            <person name="Thoulutsang Y."/>
            <person name="Thoulutsang D."/>
            <person name="Topham K."/>
            <person name="Topping I."/>
            <person name="Tsamla T."/>
            <person name="Vassiliev H."/>
            <person name="Vo A."/>
            <person name="Wangchuk T."/>
            <person name="Wangdi T."/>
            <person name="Weiand M."/>
            <person name="Wilkinson J."/>
            <person name="Wilson A."/>
            <person name="Yadav S."/>
            <person name="Young G."/>
            <person name="Yu Q."/>
            <person name="Zembek L."/>
            <person name="Zhong D."/>
            <person name="Zimmer A."/>
            <person name="Zwirko Z."/>
            <person name="Jaffe D.B."/>
            <person name="Alvarez P."/>
            <person name="Brockman W."/>
            <person name="Butler J."/>
            <person name="Chin C."/>
            <person name="Gnerre S."/>
            <person name="MacCallum I."/>
            <person name="Graves J.A."/>
            <person name="Ponting C.P."/>
            <person name="Breen M."/>
            <person name="Samollow P.B."/>
            <person name="Lander E.S."/>
            <person name="Lindblad-Toh K."/>
        </authorList>
    </citation>
    <scope>NUCLEOTIDE SEQUENCE [LARGE SCALE GENOMIC DNA]</scope>
</reference>
<comment type="cofactor">
    <cofactor evidence="13">
        <name>Zn(2+)</name>
        <dbReference type="ChEBI" id="CHEBI:29105"/>
    </cofactor>
    <text evidence="13">Binds 1 zinc ion per subunit.</text>
</comment>
<dbReference type="Pfam" id="PF24827">
    <property type="entry name" value="AstE_AspA_cat"/>
    <property type="match status" value="1"/>
</dbReference>
<dbReference type="AlphaFoldDB" id="A0A5F8GVW4"/>
<evidence type="ECO:0000256" key="11">
    <source>
        <dbReference type="ARBA" id="ARBA00042829"/>
    </source>
</evidence>
<dbReference type="InterPro" id="IPR055438">
    <property type="entry name" value="AstE_AspA_cat"/>
</dbReference>
<dbReference type="GeneTree" id="ENSGT00390000001189"/>
<dbReference type="Proteomes" id="UP000002280">
    <property type="component" value="Unplaced"/>
</dbReference>
<evidence type="ECO:0000256" key="13">
    <source>
        <dbReference type="PIRSR" id="PIRSR018001-3"/>
    </source>
</evidence>
<dbReference type="GO" id="GO:0005829">
    <property type="term" value="C:cytosol"/>
    <property type="evidence" value="ECO:0000318"/>
    <property type="project" value="GO_Central"/>
</dbReference>
<dbReference type="InterPro" id="IPR016708">
    <property type="entry name" value="Aspartoacylase"/>
</dbReference>
<dbReference type="NCBIfam" id="NF002601">
    <property type="entry name" value="PRK02259.1"/>
    <property type="match status" value="1"/>
</dbReference>